<dbReference type="EMBL" id="KZ857435">
    <property type="protein sequence ID" value="RDX45648.1"/>
    <property type="molecule type" value="Genomic_DNA"/>
</dbReference>
<dbReference type="OrthoDB" id="2799286at2759"/>
<evidence type="ECO:0000259" key="3">
    <source>
        <dbReference type="Pfam" id="PF20151"/>
    </source>
</evidence>
<name>A0A371CZE2_9APHY</name>
<evidence type="ECO:0000256" key="1">
    <source>
        <dbReference type="SAM" id="MobiDB-lite"/>
    </source>
</evidence>
<dbReference type="AlphaFoldDB" id="A0A371CZE2"/>
<gene>
    <name evidence="4" type="ORF">OH76DRAFT_1486132</name>
</gene>
<feature type="transmembrane region" description="Helical" evidence="2">
    <location>
        <begin position="109"/>
        <end position="135"/>
    </location>
</feature>
<keyword evidence="2" id="KW-1133">Transmembrane helix</keyword>
<feature type="transmembrane region" description="Helical" evidence="2">
    <location>
        <begin position="240"/>
        <end position="261"/>
    </location>
</feature>
<evidence type="ECO:0000313" key="5">
    <source>
        <dbReference type="Proteomes" id="UP000256964"/>
    </source>
</evidence>
<sequence length="332" mass="36458">MADAVASTISIYAIVQDQKYVYAASTAVLAYDILLTLGREAQLFWTGRSTGATILYFTVRSTGLLVNILGFAQYIPTLNQEVILIQQFYSKSLAHVFSGMRVFALTRRWTWGAIVFVLSLAPVAVNLADLIIYTFGATWPLIGCYKATLPMATKIHTLLSFLVLSRGGLVVAVIILVIITLCTLRHGSAAGVAMNSIRVWKRRSLSDIMLWNGVLYFLAITIMNSLQLFLNLGGTETNGIVGWLVAFAPPLNTILISRFLLDLQEAKSQDMRLDGDDTFLFTESAPVRTLTFARVFGSISSTLNPRWVTKGENESEGGDSLGELSDFKFADA</sequence>
<dbReference type="Proteomes" id="UP000256964">
    <property type="component" value="Unassembled WGS sequence"/>
</dbReference>
<reference evidence="4 5" key="1">
    <citation type="journal article" date="2018" name="Biotechnol. Biofuels">
        <title>Integrative visual omics of the white-rot fungus Polyporus brumalis exposes the biotechnological potential of its oxidative enzymes for delignifying raw plant biomass.</title>
        <authorList>
            <person name="Miyauchi S."/>
            <person name="Rancon A."/>
            <person name="Drula E."/>
            <person name="Hage H."/>
            <person name="Chaduli D."/>
            <person name="Favel A."/>
            <person name="Grisel S."/>
            <person name="Henrissat B."/>
            <person name="Herpoel-Gimbert I."/>
            <person name="Ruiz-Duenas F.J."/>
            <person name="Chevret D."/>
            <person name="Hainaut M."/>
            <person name="Lin J."/>
            <person name="Wang M."/>
            <person name="Pangilinan J."/>
            <person name="Lipzen A."/>
            <person name="Lesage-Meessen L."/>
            <person name="Navarro D."/>
            <person name="Riley R."/>
            <person name="Grigoriev I.V."/>
            <person name="Zhou S."/>
            <person name="Raouche S."/>
            <person name="Rosso M.N."/>
        </authorList>
    </citation>
    <scope>NUCLEOTIDE SEQUENCE [LARGE SCALE GENOMIC DNA]</scope>
    <source>
        <strain evidence="4 5">BRFM 1820</strain>
    </source>
</reference>
<feature type="transmembrane region" description="Helical" evidence="2">
    <location>
        <begin position="205"/>
        <end position="228"/>
    </location>
</feature>
<dbReference type="Pfam" id="PF20151">
    <property type="entry name" value="DUF6533"/>
    <property type="match status" value="1"/>
</dbReference>
<feature type="transmembrane region" description="Helical" evidence="2">
    <location>
        <begin position="20"/>
        <end position="38"/>
    </location>
</feature>
<feature type="region of interest" description="Disordered" evidence="1">
    <location>
        <begin position="308"/>
        <end position="332"/>
    </location>
</feature>
<dbReference type="InterPro" id="IPR045340">
    <property type="entry name" value="DUF6533"/>
</dbReference>
<proteinExistence type="predicted"/>
<organism evidence="4 5">
    <name type="scientific">Lentinus brumalis</name>
    <dbReference type="NCBI Taxonomy" id="2498619"/>
    <lineage>
        <taxon>Eukaryota</taxon>
        <taxon>Fungi</taxon>
        <taxon>Dikarya</taxon>
        <taxon>Basidiomycota</taxon>
        <taxon>Agaricomycotina</taxon>
        <taxon>Agaricomycetes</taxon>
        <taxon>Polyporales</taxon>
        <taxon>Polyporaceae</taxon>
        <taxon>Lentinus</taxon>
    </lineage>
</organism>
<keyword evidence="2" id="KW-0472">Membrane</keyword>
<keyword evidence="5" id="KW-1185">Reference proteome</keyword>
<protein>
    <recommendedName>
        <fullName evidence="3">DUF6533 domain-containing protein</fullName>
    </recommendedName>
</protein>
<evidence type="ECO:0000256" key="2">
    <source>
        <dbReference type="SAM" id="Phobius"/>
    </source>
</evidence>
<evidence type="ECO:0000313" key="4">
    <source>
        <dbReference type="EMBL" id="RDX45648.1"/>
    </source>
</evidence>
<feature type="domain" description="DUF6533" evidence="3">
    <location>
        <begin position="20"/>
        <end position="65"/>
    </location>
</feature>
<keyword evidence="2" id="KW-0812">Transmembrane</keyword>
<feature type="transmembrane region" description="Helical" evidence="2">
    <location>
        <begin position="155"/>
        <end position="184"/>
    </location>
</feature>
<accession>A0A371CZE2</accession>